<dbReference type="InterPro" id="IPR010982">
    <property type="entry name" value="Lambda_DNA-bd_dom_sf"/>
</dbReference>
<evidence type="ECO:0000313" key="2">
    <source>
        <dbReference type="Proteomes" id="UP001595696"/>
    </source>
</evidence>
<accession>A0ABV8E3M5</accession>
<reference evidence="2" key="1">
    <citation type="journal article" date="2019" name="Int. J. Syst. Evol. Microbiol.">
        <title>The Global Catalogue of Microorganisms (GCM) 10K type strain sequencing project: providing services to taxonomists for standard genome sequencing and annotation.</title>
        <authorList>
            <consortium name="The Broad Institute Genomics Platform"/>
            <consortium name="The Broad Institute Genome Sequencing Center for Infectious Disease"/>
            <person name="Wu L."/>
            <person name="Ma J."/>
        </authorList>
    </citation>
    <scope>NUCLEOTIDE SEQUENCE [LARGE SCALE GENOMIC DNA]</scope>
    <source>
        <strain evidence="2">CGMCC 4.7330</strain>
    </source>
</reference>
<comment type="caution">
    <text evidence="1">The sequence shown here is derived from an EMBL/GenBank/DDBJ whole genome shotgun (WGS) entry which is preliminary data.</text>
</comment>
<dbReference type="RefSeq" id="WP_378617220.1">
    <property type="nucleotide sequence ID" value="NZ_JBHSAX010000033.1"/>
</dbReference>
<organism evidence="1 2">
    <name type="scientific">Nocardia jiangsuensis</name>
    <dbReference type="NCBI Taxonomy" id="1691563"/>
    <lineage>
        <taxon>Bacteria</taxon>
        <taxon>Bacillati</taxon>
        <taxon>Actinomycetota</taxon>
        <taxon>Actinomycetes</taxon>
        <taxon>Mycobacteriales</taxon>
        <taxon>Nocardiaceae</taxon>
        <taxon>Nocardia</taxon>
    </lineage>
</organism>
<dbReference type="Gene3D" id="1.10.260.40">
    <property type="entry name" value="lambda repressor-like DNA-binding domains"/>
    <property type="match status" value="1"/>
</dbReference>
<keyword evidence="2" id="KW-1185">Reference proteome</keyword>
<dbReference type="EMBL" id="JBHSAX010000033">
    <property type="protein sequence ID" value="MFC3966484.1"/>
    <property type="molecule type" value="Genomic_DNA"/>
</dbReference>
<gene>
    <name evidence="1" type="ORF">ACFO0B_31255</name>
</gene>
<protein>
    <submittedName>
        <fullName evidence="1">Helix-turn-helix domain-containing protein</fullName>
    </submittedName>
</protein>
<proteinExistence type="predicted"/>
<evidence type="ECO:0000313" key="1">
    <source>
        <dbReference type="EMBL" id="MFC3966484.1"/>
    </source>
</evidence>
<sequence length="46" mass="5484">MIVERWTAVEVRALRVSALRDTQEQFAVRIGWKVPTVRKWERLTDS</sequence>
<dbReference type="Proteomes" id="UP001595696">
    <property type="component" value="Unassembled WGS sequence"/>
</dbReference>
<name>A0ABV8E3M5_9NOCA</name>